<comment type="similarity">
    <text evidence="1 3">Belongs to the UPF0122 family.</text>
</comment>
<evidence type="ECO:0000256" key="1">
    <source>
        <dbReference type="ARBA" id="ARBA00008720"/>
    </source>
</evidence>
<dbReference type="InterPro" id="IPR013324">
    <property type="entry name" value="RNA_pol_sigma_r3/r4-like"/>
</dbReference>
<evidence type="ECO:0000256" key="3">
    <source>
        <dbReference type="HAMAP-Rule" id="MF_00245"/>
    </source>
</evidence>
<organism evidence="5 6">
    <name type="scientific">Aminipila terrae</name>
    <dbReference type="NCBI Taxonomy" id="2697030"/>
    <lineage>
        <taxon>Bacteria</taxon>
        <taxon>Bacillati</taxon>
        <taxon>Bacillota</taxon>
        <taxon>Clostridia</taxon>
        <taxon>Peptostreptococcales</taxon>
        <taxon>Anaerovoracaceae</taxon>
        <taxon>Aminipila</taxon>
    </lineage>
</organism>
<dbReference type="NCBIfam" id="NF045758">
    <property type="entry name" value="YlxM"/>
    <property type="match status" value="1"/>
</dbReference>
<feature type="coiled-coil region" evidence="4">
    <location>
        <begin position="48"/>
        <end position="109"/>
    </location>
</feature>
<protein>
    <recommendedName>
        <fullName evidence="3">UPF0122 protein Ami3637_13190</fullName>
    </recommendedName>
</protein>
<reference evidence="5 6" key="1">
    <citation type="submission" date="2020-01" db="EMBL/GenBank/DDBJ databases">
        <title>Genomic analysis of Aminipila sp. CBA3637.</title>
        <authorList>
            <person name="Kim Y.B."/>
            <person name="Roh S.W."/>
        </authorList>
    </citation>
    <scope>NUCLEOTIDE SEQUENCE [LARGE SCALE GENOMIC DNA]</scope>
    <source>
        <strain evidence="5 6">CBA3637</strain>
    </source>
</reference>
<dbReference type="EMBL" id="CP047591">
    <property type="protein sequence ID" value="QHI73201.1"/>
    <property type="molecule type" value="Genomic_DNA"/>
</dbReference>
<dbReference type="AlphaFoldDB" id="A0A6P1MHI3"/>
<dbReference type="SUPFAM" id="SSF88659">
    <property type="entry name" value="Sigma3 and sigma4 domains of RNA polymerase sigma factors"/>
    <property type="match status" value="1"/>
</dbReference>
<dbReference type="HAMAP" id="MF_00245">
    <property type="entry name" value="UPF0122"/>
    <property type="match status" value="1"/>
</dbReference>
<name>A0A6P1MHI3_9FIRM</name>
<dbReference type="Proteomes" id="UP000463883">
    <property type="component" value="Chromosome"/>
</dbReference>
<comment type="function">
    <text evidence="2 3">Might take part in the signal recognition particle (SRP) pathway. This is inferred from the conservation of its genetic proximity to ftsY/ffh. May be a regulatory protein.</text>
</comment>
<evidence type="ECO:0000256" key="4">
    <source>
        <dbReference type="SAM" id="Coils"/>
    </source>
</evidence>
<dbReference type="InterPro" id="IPR007394">
    <property type="entry name" value="UPF0122"/>
</dbReference>
<evidence type="ECO:0000256" key="2">
    <source>
        <dbReference type="ARBA" id="ARBA00024764"/>
    </source>
</evidence>
<evidence type="ECO:0000313" key="5">
    <source>
        <dbReference type="EMBL" id="QHI73201.1"/>
    </source>
</evidence>
<evidence type="ECO:0000313" key="6">
    <source>
        <dbReference type="Proteomes" id="UP000463883"/>
    </source>
</evidence>
<keyword evidence="4" id="KW-0175">Coiled coil</keyword>
<dbReference type="Gene3D" id="1.10.10.10">
    <property type="entry name" value="Winged helix-like DNA-binding domain superfamily/Winged helix DNA-binding domain"/>
    <property type="match status" value="1"/>
</dbReference>
<dbReference type="InterPro" id="IPR054831">
    <property type="entry name" value="UPF0122_fam_protein"/>
</dbReference>
<gene>
    <name evidence="5" type="ORF">Ami3637_13190</name>
</gene>
<dbReference type="RefSeq" id="WP_162362967.1">
    <property type="nucleotide sequence ID" value="NZ_CP047591.1"/>
</dbReference>
<dbReference type="PANTHER" id="PTHR40083">
    <property type="entry name" value="UPF0122 PROTEIN CBO2450/CLC_2298"/>
    <property type="match status" value="1"/>
</dbReference>
<accession>A0A6P1MHI3</accession>
<sequence length="118" mass="13784">MFDKIAEVSLLYDFYGELLTNRQRDAMQLYHEENLSLSEIAQEFSISRQGVHDALKNAEKALHEYEQKLGLVRKFTKTREAVLQIDSRLDMLIRENKNNKDLINKLEDIKGIIDGLDE</sequence>
<dbReference type="InterPro" id="IPR036388">
    <property type="entry name" value="WH-like_DNA-bd_sf"/>
</dbReference>
<dbReference type="KEGG" id="amic:Ami3637_13190"/>
<dbReference type="PANTHER" id="PTHR40083:SF1">
    <property type="entry name" value="UPF0122 PROTEIN YLXM"/>
    <property type="match status" value="1"/>
</dbReference>
<dbReference type="Pfam" id="PF04297">
    <property type="entry name" value="UPF0122"/>
    <property type="match status" value="1"/>
</dbReference>
<proteinExistence type="inferred from homology"/>
<keyword evidence="6" id="KW-1185">Reference proteome</keyword>